<keyword evidence="4 7" id="KW-0732">Signal</keyword>
<dbReference type="Proteomes" id="UP001198565">
    <property type="component" value="Unassembled WGS sequence"/>
</dbReference>
<name>A0ABS7QP16_9ACTN</name>
<comment type="caution">
    <text evidence="9">The sequence shown here is derived from an EMBL/GenBank/DDBJ whole genome shotgun (WGS) entry which is preliminary data.</text>
</comment>
<dbReference type="PROSITE" id="PS51884">
    <property type="entry name" value="CHAPLIN"/>
    <property type="match status" value="1"/>
</dbReference>
<feature type="signal peptide" evidence="7">
    <location>
        <begin position="1"/>
        <end position="27"/>
    </location>
</feature>
<comment type="subcellular location">
    <subcellularLocation>
        <location evidence="1">Secreted</location>
        <location evidence="1">Cell wall</location>
    </subcellularLocation>
</comment>
<evidence type="ECO:0000256" key="3">
    <source>
        <dbReference type="ARBA" id="ARBA00022525"/>
    </source>
</evidence>
<reference evidence="9 10" key="1">
    <citation type="submission" date="2021-08" db="EMBL/GenBank/DDBJ databases">
        <title>Streptomyces sp. PTM05 isolated from lichen.</title>
        <authorList>
            <person name="Somphong A."/>
            <person name="Phongsopitanun W."/>
            <person name="Tanasupawat S."/>
        </authorList>
    </citation>
    <scope>NUCLEOTIDE SEQUENCE [LARGE SCALE GENOMIC DNA]</scope>
    <source>
        <strain evidence="9 10">Ptm05</strain>
    </source>
</reference>
<dbReference type="RefSeq" id="WP_222973284.1">
    <property type="nucleotide sequence ID" value="NZ_JAINVZ010000001.1"/>
</dbReference>
<keyword evidence="3" id="KW-0964">Secreted</keyword>
<dbReference type="InterPro" id="IPR005528">
    <property type="entry name" value="ChpA-H"/>
</dbReference>
<proteinExistence type="predicted"/>
<keyword evidence="2" id="KW-0134">Cell wall</keyword>
<evidence type="ECO:0000256" key="7">
    <source>
        <dbReference type="SAM" id="SignalP"/>
    </source>
</evidence>
<dbReference type="EMBL" id="JAINVZ010000001">
    <property type="protein sequence ID" value="MBY8883607.1"/>
    <property type="molecule type" value="Genomic_DNA"/>
</dbReference>
<evidence type="ECO:0000256" key="4">
    <source>
        <dbReference type="ARBA" id="ARBA00022729"/>
    </source>
</evidence>
<evidence type="ECO:0000256" key="1">
    <source>
        <dbReference type="ARBA" id="ARBA00004191"/>
    </source>
</evidence>
<protein>
    <submittedName>
        <fullName evidence="9">Chaplin</fullName>
    </submittedName>
</protein>
<gene>
    <name evidence="9" type="ORF">K7472_01940</name>
</gene>
<evidence type="ECO:0000256" key="2">
    <source>
        <dbReference type="ARBA" id="ARBA00022512"/>
    </source>
</evidence>
<evidence type="ECO:0000259" key="8">
    <source>
        <dbReference type="PROSITE" id="PS51884"/>
    </source>
</evidence>
<evidence type="ECO:0000313" key="10">
    <source>
        <dbReference type="Proteomes" id="UP001198565"/>
    </source>
</evidence>
<evidence type="ECO:0000256" key="5">
    <source>
        <dbReference type="ARBA" id="ARBA00022889"/>
    </source>
</evidence>
<dbReference type="Pfam" id="PF03777">
    <property type="entry name" value="ChpA-C"/>
    <property type="match status" value="1"/>
</dbReference>
<sequence length="88" mass="8482">MRTAKKAALVILAAGVAAGASATTASANDHHHAHGCSSVAAAKAAMSPGVVSGNAIQVPLNVPINLVGNTVNVIGILNPAFGNSGVCN</sequence>
<evidence type="ECO:0000256" key="6">
    <source>
        <dbReference type="ARBA" id="ARBA00023087"/>
    </source>
</evidence>
<feature type="chain" id="PRO_5047173747" evidence="7">
    <location>
        <begin position="28"/>
        <end position="88"/>
    </location>
</feature>
<accession>A0ABS7QP16</accession>
<keyword evidence="10" id="KW-1185">Reference proteome</keyword>
<keyword evidence="5" id="KW-0130">Cell adhesion</keyword>
<evidence type="ECO:0000313" key="9">
    <source>
        <dbReference type="EMBL" id="MBY8883607.1"/>
    </source>
</evidence>
<feature type="domain" description="Chaplin" evidence="8">
    <location>
        <begin position="47"/>
        <end position="87"/>
    </location>
</feature>
<keyword evidence="6" id="KW-0034">Amyloid</keyword>
<organism evidence="9 10">
    <name type="scientific">Streptantibioticus parmotrematis</name>
    <dbReference type="NCBI Taxonomy" id="2873249"/>
    <lineage>
        <taxon>Bacteria</taxon>
        <taxon>Bacillati</taxon>
        <taxon>Actinomycetota</taxon>
        <taxon>Actinomycetes</taxon>
        <taxon>Kitasatosporales</taxon>
        <taxon>Streptomycetaceae</taxon>
        <taxon>Streptantibioticus</taxon>
    </lineage>
</organism>